<dbReference type="Proteomes" id="UP000035301">
    <property type="component" value="Unassembled WGS sequence"/>
</dbReference>
<dbReference type="AlphaFoldDB" id="A0A0H1QX15"/>
<dbReference type="SUPFAM" id="SSF103039">
    <property type="entry name" value="CheC-like"/>
    <property type="match status" value="1"/>
</dbReference>
<keyword evidence="5" id="KW-1185">Reference proteome</keyword>
<dbReference type="Gene3D" id="3.40.1550.10">
    <property type="entry name" value="CheC-like"/>
    <property type="match status" value="1"/>
</dbReference>
<dbReference type="InterPro" id="IPR028976">
    <property type="entry name" value="CheC-like_sf"/>
</dbReference>
<sequence length="204" mass="22037">MELNPFQKDALAEFGNIGAAHAATTLSQMLMSPIEMTVPEVLAIDIADLHNHISNEISAMVVFQIQGEVADGGYVVVSMPRETVIQLTNQMLGTTDTDREINEMDQSAAIEIGNIMISAFLDATAELLGIVMLPSPPALAIDMAHAAFESIVAQVAGDVNDVLIFNTELTSEAPPVYGSIYMLPNAELTQQLFLMLERMMEPLS</sequence>
<evidence type="ECO:0000256" key="2">
    <source>
        <dbReference type="ARBA" id="ARBA00022801"/>
    </source>
</evidence>
<dbReference type="InterPro" id="IPR050992">
    <property type="entry name" value="CheZ_family_phosphatases"/>
</dbReference>
<dbReference type="InterPro" id="IPR007597">
    <property type="entry name" value="CheC"/>
</dbReference>
<evidence type="ECO:0000313" key="4">
    <source>
        <dbReference type="EMBL" id="KLK87191.1"/>
    </source>
</evidence>
<dbReference type="EMBL" id="JXOJ01000008">
    <property type="protein sequence ID" value="KLK87191.1"/>
    <property type="molecule type" value="Genomic_DNA"/>
</dbReference>
<keyword evidence="1" id="KW-0145">Chemotaxis</keyword>
<keyword evidence="2" id="KW-0378">Hydrolase</keyword>
<dbReference type="Pfam" id="PF04509">
    <property type="entry name" value="CheC"/>
    <property type="match status" value="2"/>
</dbReference>
<evidence type="ECO:0000256" key="1">
    <source>
        <dbReference type="ARBA" id="ARBA00022500"/>
    </source>
</evidence>
<evidence type="ECO:0000259" key="3">
    <source>
        <dbReference type="Pfam" id="PF04509"/>
    </source>
</evidence>
<dbReference type="CDD" id="cd17909">
    <property type="entry name" value="CheC_ClassI"/>
    <property type="match status" value="1"/>
</dbReference>
<dbReference type="OrthoDB" id="182374at2157"/>
<dbReference type="PANTHER" id="PTHR43693">
    <property type="entry name" value="PROTEIN PHOSPHATASE CHEZ"/>
    <property type="match status" value="1"/>
</dbReference>
<organism evidence="4 5">
    <name type="scientific">Methanoculleus sediminis</name>
    <dbReference type="NCBI Taxonomy" id="1550566"/>
    <lineage>
        <taxon>Archaea</taxon>
        <taxon>Methanobacteriati</taxon>
        <taxon>Methanobacteriota</taxon>
        <taxon>Stenosarchaea group</taxon>
        <taxon>Methanomicrobia</taxon>
        <taxon>Methanomicrobiales</taxon>
        <taxon>Methanomicrobiaceae</taxon>
        <taxon>Methanoculleus</taxon>
    </lineage>
</organism>
<feature type="domain" description="CheC-like protein" evidence="3">
    <location>
        <begin position="106"/>
        <end position="139"/>
    </location>
</feature>
<proteinExistence type="predicted"/>
<dbReference type="PATRIC" id="fig|1550566.3.peg.2477"/>
<evidence type="ECO:0000313" key="5">
    <source>
        <dbReference type="Proteomes" id="UP000035301"/>
    </source>
</evidence>
<accession>A0A0H1QX15</accession>
<name>A0A0H1QX15_9EURY</name>
<dbReference type="STRING" id="1550566.SZ63_11330"/>
<comment type="caution">
    <text evidence="4">The sequence shown here is derived from an EMBL/GenBank/DDBJ whole genome shotgun (WGS) entry which is preliminary data.</text>
</comment>
<reference evidence="4 5" key="1">
    <citation type="journal article" date="2015" name="Int. J. Syst. Evol. Microbiol.">
        <title>Methanoculleus sediminis sp. nov., a methanogen from sediments near a submarine mud volcano.</title>
        <authorList>
            <person name="Chen S.C."/>
            <person name="Chen M.F."/>
            <person name="Lai M.C."/>
            <person name="Weng C.Y."/>
            <person name="Wu S.Y."/>
            <person name="Lin S."/>
            <person name="Yang T.F."/>
            <person name="Chen P.C."/>
        </authorList>
    </citation>
    <scope>NUCLEOTIDE SEQUENCE [LARGE SCALE GENOMIC DNA]</scope>
    <source>
        <strain evidence="4 5">S3Fa</strain>
    </source>
</reference>
<dbReference type="GO" id="GO:0016787">
    <property type="term" value="F:hydrolase activity"/>
    <property type="evidence" value="ECO:0007669"/>
    <property type="project" value="UniProtKB-KW"/>
</dbReference>
<protein>
    <submittedName>
        <fullName evidence="4">Chemotaxis protein CheC</fullName>
    </submittedName>
</protein>
<dbReference type="GO" id="GO:0006935">
    <property type="term" value="P:chemotaxis"/>
    <property type="evidence" value="ECO:0007669"/>
    <property type="project" value="UniProtKB-KW"/>
</dbReference>
<feature type="domain" description="CheC-like protein" evidence="3">
    <location>
        <begin position="6"/>
        <end position="41"/>
    </location>
</feature>
<dbReference type="PANTHER" id="PTHR43693:SF1">
    <property type="entry name" value="PROTEIN PHOSPHATASE CHEZ"/>
    <property type="match status" value="1"/>
</dbReference>
<dbReference type="RefSeq" id="WP_048185484.1">
    <property type="nucleotide sequence ID" value="NZ_JXOJ01000008.1"/>
</dbReference>
<gene>
    <name evidence="4" type="ORF">SZ63_11330</name>
</gene>